<evidence type="ECO:0000313" key="14">
    <source>
        <dbReference type="Proteomes" id="UP001208570"/>
    </source>
</evidence>
<keyword evidence="3" id="KW-0963">Cytoplasm</keyword>
<dbReference type="SUPFAM" id="SSF47576">
    <property type="entry name" value="Calponin-homology domain, CH-domain"/>
    <property type="match status" value="2"/>
</dbReference>
<gene>
    <name evidence="13" type="ORF">LSH36_1141g00019</name>
</gene>
<dbReference type="GO" id="GO:0008017">
    <property type="term" value="F:microtubule binding"/>
    <property type="evidence" value="ECO:0007669"/>
    <property type="project" value="InterPro"/>
</dbReference>
<dbReference type="Pfam" id="PF00307">
    <property type="entry name" value="CH"/>
    <property type="match status" value="1"/>
</dbReference>
<feature type="compositionally biased region" description="Acidic residues" evidence="10">
    <location>
        <begin position="313"/>
        <end position="322"/>
    </location>
</feature>
<comment type="caution">
    <text evidence="13">The sequence shown here is derived from an EMBL/GenBank/DDBJ whole genome shotgun (WGS) entry which is preliminary data.</text>
</comment>
<comment type="similarity">
    <text evidence="2">Belongs to the MAPRE family.</text>
</comment>
<evidence type="ECO:0000256" key="9">
    <source>
        <dbReference type="PROSITE-ProRule" id="PRU00576"/>
    </source>
</evidence>
<dbReference type="Pfam" id="PF03271">
    <property type="entry name" value="EB1"/>
    <property type="match status" value="1"/>
</dbReference>
<evidence type="ECO:0000256" key="1">
    <source>
        <dbReference type="ARBA" id="ARBA00004245"/>
    </source>
</evidence>
<organism evidence="13 14">
    <name type="scientific">Paralvinella palmiformis</name>
    <dbReference type="NCBI Taxonomy" id="53620"/>
    <lineage>
        <taxon>Eukaryota</taxon>
        <taxon>Metazoa</taxon>
        <taxon>Spiralia</taxon>
        <taxon>Lophotrochozoa</taxon>
        <taxon>Annelida</taxon>
        <taxon>Polychaeta</taxon>
        <taxon>Sedentaria</taxon>
        <taxon>Canalipalpata</taxon>
        <taxon>Terebellida</taxon>
        <taxon>Terebelliformia</taxon>
        <taxon>Alvinellidae</taxon>
        <taxon>Paralvinella</taxon>
    </lineage>
</organism>
<dbReference type="EMBL" id="JAODUP010001141">
    <property type="protein sequence ID" value="KAK2141200.1"/>
    <property type="molecule type" value="Genomic_DNA"/>
</dbReference>
<dbReference type="InterPro" id="IPR027328">
    <property type="entry name" value="MAPRE"/>
</dbReference>
<evidence type="ECO:0000256" key="5">
    <source>
        <dbReference type="ARBA" id="ARBA00022701"/>
    </source>
</evidence>
<evidence type="ECO:0000256" key="3">
    <source>
        <dbReference type="ARBA" id="ARBA00022490"/>
    </source>
</evidence>
<feature type="region of interest" description="Disordered" evidence="10">
    <location>
        <begin position="312"/>
        <end position="335"/>
    </location>
</feature>
<evidence type="ECO:0000256" key="4">
    <source>
        <dbReference type="ARBA" id="ARBA00022618"/>
    </source>
</evidence>
<evidence type="ECO:0000259" key="11">
    <source>
        <dbReference type="PROSITE" id="PS50021"/>
    </source>
</evidence>
<accession>A0AAD9IW79</accession>
<dbReference type="GO" id="GO:0005874">
    <property type="term" value="C:microtubule"/>
    <property type="evidence" value="ECO:0007669"/>
    <property type="project" value="UniProtKB-KW"/>
</dbReference>
<dbReference type="Gene3D" id="1.20.5.1430">
    <property type="match status" value="1"/>
</dbReference>
<evidence type="ECO:0000256" key="7">
    <source>
        <dbReference type="ARBA" id="ARBA00023212"/>
    </source>
</evidence>
<keyword evidence="8" id="KW-0131">Cell cycle</keyword>
<reference evidence="13" key="1">
    <citation type="journal article" date="2023" name="Mol. Biol. Evol.">
        <title>Third-Generation Sequencing Reveals the Adaptive Role of the Epigenome in Three Deep-Sea Polychaetes.</title>
        <authorList>
            <person name="Perez M."/>
            <person name="Aroh O."/>
            <person name="Sun Y."/>
            <person name="Lan Y."/>
            <person name="Juniper S.K."/>
            <person name="Young C.R."/>
            <person name="Angers B."/>
            <person name="Qian P.Y."/>
        </authorList>
    </citation>
    <scope>NUCLEOTIDE SEQUENCE</scope>
    <source>
        <strain evidence="13">P08H-3</strain>
    </source>
</reference>
<evidence type="ECO:0000256" key="8">
    <source>
        <dbReference type="ARBA" id="ARBA00023306"/>
    </source>
</evidence>
<feature type="region of interest" description="Disordered" evidence="10">
    <location>
        <begin position="183"/>
        <end position="231"/>
    </location>
</feature>
<dbReference type="InterPro" id="IPR001715">
    <property type="entry name" value="CH_dom"/>
</dbReference>
<dbReference type="FunFam" id="1.20.5.1430:FF:000005">
    <property type="entry name" value="Eb1, isoform E"/>
    <property type="match status" value="1"/>
</dbReference>
<keyword evidence="6" id="KW-0498">Mitosis</keyword>
<dbReference type="PROSITE" id="PS50021">
    <property type="entry name" value="CH"/>
    <property type="match status" value="1"/>
</dbReference>
<dbReference type="InterPro" id="IPR036133">
    <property type="entry name" value="EB1_C_sf"/>
</dbReference>
<protein>
    <recommendedName>
        <fullName evidence="15">Microtubule-associated protein RP/EB family member 1</fullName>
    </recommendedName>
</protein>
<name>A0AAD9IW79_9ANNE</name>
<proteinExistence type="inferred from homology"/>
<dbReference type="PANTHER" id="PTHR10623">
    <property type="entry name" value="MICROTUBULE-ASSOCIATED PROTEIN RP/EB FAMILY MEMBER"/>
    <property type="match status" value="1"/>
</dbReference>
<evidence type="ECO:0000256" key="6">
    <source>
        <dbReference type="ARBA" id="ARBA00022776"/>
    </source>
</evidence>
<dbReference type="PROSITE" id="PS51230">
    <property type="entry name" value="EB1_C"/>
    <property type="match status" value="1"/>
</dbReference>
<keyword evidence="5 9" id="KW-0493">Microtubule</keyword>
<keyword evidence="14" id="KW-1185">Reference proteome</keyword>
<dbReference type="AlphaFoldDB" id="A0AAD9IW79"/>
<dbReference type="Gene3D" id="1.10.418.10">
    <property type="entry name" value="Calponin-like domain"/>
    <property type="match status" value="2"/>
</dbReference>
<keyword evidence="7" id="KW-0206">Cytoskeleton</keyword>
<evidence type="ECO:0000256" key="10">
    <source>
        <dbReference type="SAM" id="MobiDB-lite"/>
    </source>
</evidence>
<dbReference type="InterPro" id="IPR004953">
    <property type="entry name" value="EB1_C"/>
</dbReference>
<dbReference type="GO" id="GO:0051301">
    <property type="term" value="P:cell division"/>
    <property type="evidence" value="ECO:0007669"/>
    <property type="project" value="UniProtKB-KW"/>
</dbReference>
<evidence type="ECO:0000256" key="2">
    <source>
        <dbReference type="ARBA" id="ARBA00010729"/>
    </source>
</evidence>
<evidence type="ECO:0000259" key="12">
    <source>
        <dbReference type="PROSITE" id="PS51230"/>
    </source>
</evidence>
<dbReference type="Proteomes" id="UP001208570">
    <property type="component" value="Unassembled WGS sequence"/>
</dbReference>
<evidence type="ECO:0000313" key="13">
    <source>
        <dbReference type="EMBL" id="KAK2141200.1"/>
    </source>
</evidence>
<keyword evidence="4" id="KW-0132">Cell division</keyword>
<dbReference type="InterPro" id="IPR036872">
    <property type="entry name" value="CH_dom_sf"/>
</dbReference>
<feature type="domain" description="Calponin-homology (CH)" evidence="11">
    <location>
        <begin position="14"/>
        <end position="170"/>
    </location>
</feature>
<sequence length="335" mass="37710">MAVNVYNTNVSQDNISRHDAINWVNETLQASFGKVEELCTGAAYCQFMDLLFPGSLMLKRIKFDSKLEHEYIQNFKLLQNSFKKMQVDKQLMIQLCPSSFALHAVNSWTISLKKVKFTTQLEHEYIQNFKLLQTTFAKLGVDKIIPVEKLVKGRFQDNFEFVQWFKKFFDANYDGREYDPVEARASEPLGGPSGFKKAGAARHTAPRTTSKPLSRPAAKTTPASNRSVGMARVPHQKAAGATTGGVAPEKVKELTAENSELKLTVEGLEKERDFYFGKLRDIEVLCQEHENDDINAVDLVKNIMDILYATEEGFSDPGDDNPDGVAAGFNDEEEY</sequence>
<dbReference type="SUPFAM" id="SSF140612">
    <property type="entry name" value="EB1 dimerisation domain-like"/>
    <property type="match status" value="1"/>
</dbReference>
<evidence type="ECO:0008006" key="15">
    <source>
        <dbReference type="Google" id="ProtNLM"/>
    </source>
</evidence>
<feature type="domain" description="EB1 C-terminal" evidence="12">
    <location>
        <begin position="243"/>
        <end position="316"/>
    </location>
</feature>
<comment type="subcellular location">
    <subcellularLocation>
        <location evidence="1">Cytoplasm</location>
        <location evidence="1">Cytoskeleton</location>
    </subcellularLocation>
</comment>